<feature type="domain" description="Bet v I/Major latex protein" evidence="1">
    <location>
        <begin position="1"/>
        <end position="146"/>
    </location>
</feature>
<sequence length="146" mass="16687">MERKKIEDELDCKSNANKIWASLRDLYYVYPKAFPPGTYKSIDVLHGDGVHPGSIRVRTYKEGSPITMFKEKIEVVDEEKKIFGFSIIGGDLLKDYKSFKMSIQVVPKDDDDDGNDQGSLLKMSCEYEKVALHNPDPIHGCYIYVM</sequence>
<dbReference type="AlphaFoldDB" id="A0A7J6HLR8"/>
<evidence type="ECO:0000313" key="3">
    <source>
        <dbReference type="Proteomes" id="UP000583929"/>
    </source>
</evidence>
<gene>
    <name evidence="2" type="ORF">G4B88_010944</name>
</gene>
<organism evidence="2 3">
    <name type="scientific">Cannabis sativa</name>
    <name type="common">Hemp</name>
    <name type="synonym">Marijuana</name>
    <dbReference type="NCBI Taxonomy" id="3483"/>
    <lineage>
        <taxon>Eukaryota</taxon>
        <taxon>Viridiplantae</taxon>
        <taxon>Streptophyta</taxon>
        <taxon>Embryophyta</taxon>
        <taxon>Tracheophyta</taxon>
        <taxon>Spermatophyta</taxon>
        <taxon>Magnoliopsida</taxon>
        <taxon>eudicotyledons</taxon>
        <taxon>Gunneridae</taxon>
        <taxon>Pentapetalae</taxon>
        <taxon>rosids</taxon>
        <taxon>fabids</taxon>
        <taxon>Rosales</taxon>
        <taxon>Cannabaceae</taxon>
        <taxon>Cannabis</taxon>
    </lineage>
</organism>
<reference evidence="2 3" key="1">
    <citation type="journal article" date="2020" name="bioRxiv">
        <title>Sequence and annotation of 42 cannabis genomes reveals extensive copy number variation in cannabinoid synthesis and pathogen resistance genes.</title>
        <authorList>
            <person name="Mckernan K.J."/>
            <person name="Helbert Y."/>
            <person name="Kane L.T."/>
            <person name="Ebling H."/>
            <person name="Zhang L."/>
            <person name="Liu B."/>
            <person name="Eaton Z."/>
            <person name="Mclaughlin S."/>
            <person name="Kingan S."/>
            <person name="Baybayan P."/>
            <person name="Concepcion G."/>
            <person name="Jordan M."/>
            <person name="Riva A."/>
            <person name="Barbazuk W."/>
            <person name="Harkins T."/>
        </authorList>
    </citation>
    <scope>NUCLEOTIDE SEQUENCE [LARGE SCALE GENOMIC DNA]</scope>
    <source>
        <strain evidence="3">cv. Jamaican Lion 4</strain>
        <tissue evidence="2">Leaf</tissue>
    </source>
</reference>
<protein>
    <recommendedName>
        <fullName evidence="1">Bet v I/Major latex protein domain-containing protein</fullName>
    </recommendedName>
</protein>
<dbReference type="PANTHER" id="PTHR31907">
    <property type="entry name" value="MLP-LIKE PROTEIN 423"/>
    <property type="match status" value="1"/>
</dbReference>
<proteinExistence type="predicted"/>
<dbReference type="Proteomes" id="UP000583929">
    <property type="component" value="Unassembled WGS sequence"/>
</dbReference>
<comment type="caution">
    <text evidence="2">The sequence shown here is derived from an EMBL/GenBank/DDBJ whole genome shotgun (WGS) entry which is preliminary data.</text>
</comment>
<dbReference type="InterPro" id="IPR000916">
    <property type="entry name" value="Bet_v_I/MLP"/>
</dbReference>
<dbReference type="InterPro" id="IPR051761">
    <property type="entry name" value="MLP-like_ligand-binding"/>
</dbReference>
<dbReference type="SMART" id="SM01037">
    <property type="entry name" value="Bet_v_1"/>
    <property type="match status" value="1"/>
</dbReference>
<dbReference type="GO" id="GO:0006952">
    <property type="term" value="P:defense response"/>
    <property type="evidence" value="ECO:0007669"/>
    <property type="project" value="InterPro"/>
</dbReference>
<keyword evidence="3" id="KW-1185">Reference proteome</keyword>
<evidence type="ECO:0000313" key="2">
    <source>
        <dbReference type="EMBL" id="KAF4395480.1"/>
    </source>
</evidence>
<evidence type="ECO:0000259" key="1">
    <source>
        <dbReference type="SMART" id="SM01037"/>
    </source>
</evidence>
<name>A0A7J6HLR8_CANSA</name>
<accession>A0A7J6HLR8</accession>
<dbReference type="Pfam" id="PF00407">
    <property type="entry name" value="Bet_v_1"/>
    <property type="match status" value="1"/>
</dbReference>
<dbReference type="Gene3D" id="3.30.530.20">
    <property type="match status" value="1"/>
</dbReference>
<dbReference type="SUPFAM" id="SSF55961">
    <property type="entry name" value="Bet v1-like"/>
    <property type="match status" value="1"/>
</dbReference>
<dbReference type="InterPro" id="IPR023393">
    <property type="entry name" value="START-like_dom_sf"/>
</dbReference>
<dbReference type="EMBL" id="JAATIQ010000040">
    <property type="protein sequence ID" value="KAF4395480.1"/>
    <property type="molecule type" value="Genomic_DNA"/>
</dbReference>
<dbReference type="CDD" id="cd07816">
    <property type="entry name" value="Bet_v1-like"/>
    <property type="match status" value="1"/>
</dbReference>